<evidence type="ECO:0000313" key="1">
    <source>
        <dbReference type="EMBL" id="MCE0745033.1"/>
    </source>
</evidence>
<feature type="non-terminal residue" evidence="1">
    <location>
        <position position="149"/>
    </location>
</feature>
<accession>A0ABS8VZS4</accession>
<protein>
    <submittedName>
        <fullName evidence="1">Uncharacterized protein</fullName>
    </submittedName>
</protein>
<name>A0ABS8VZS4_9PROT</name>
<sequence>MNTCIVLSGENKSGILFAEDFDDIPGAVQECADINEDTIPEEPAAPPAPTYSQEELDTAIAESVSEAIGKARSEMENAHQIEIKKIEEYNKEKIQSIFESINENIDSSLRLYSENLSRAILTTVVAAFPVWSNSQEKLWSPSILEKILL</sequence>
<comment type="caution">
    <text evidence="1">The sequence shown here is derived from an EMBL/GenBank/DDBJ whole genome shotgun (WGS) entry which is preliminary data.</text>
</comment>
<reference evidence="1 2" key="1">
    <citation type="submission" date="2021-12" db="EMBL/GenBank/DDBJ databases">
        <title>Genome sequence of Acetobacter sicerae DmPark20a_162.</title>
        <authorList>
            <person name="Chaston J.M."/>
        </authorList>
    </citation>
    <scope>NUCLEOTIDE SEQUENCE [LARGE SCALE GENOMIC DNA]</scope>
    <source>
        <strain evidence="1 2">DmPark20a_162</strain>
    </source>
</reference>
<organism evidence="1 2">
    <name type="scientific">Acetobacter sicerae</name>
    <dbReference type="NCBI Taxonomy" id="85325"/>
    <lineage>
        <taxon>Bacteria</taxon>
        <taxon>Pseudomonadati</taxon>
        <taxon>Pseudomonadota</taxon>
        <taxon>Alphaproteobacteria</taxon>
        <taxon>Acetobacterales</taxon>
        <taxon>Acetobacteraceae</taxon>
        <taxon>Acetobacter</taxon>
    </lineage>
</organism>
<keyword evidence="2" id="KW-1185">Reference proteome</keyword>
<dbReference type="EMBL" id="JAJSOJ010000057">
    <property type="protein sequence ID" value="MCE0745033.1"/>
    <property type="molecule type" value="Genomic_DNA"/>
</dbReference>
<gene>
    <name evidence="1" type="ORF">LWC05_14230</name>
</gene>
<dbReference type="Proteomes" id="UP001521074">
    <property type="component" value="Unassembled WGS sequence"/>
</dbReference>
<evidence type="ECO:0000313" key="2">
    <source>
        <dbReference type="Proteomes" id="UP001521074"/>
    </source>
</evidence>
<proteinExistence type="predicted"/>